<dbReference type="EMBL" id="FUYE01000018">
    <property type="protein sequence ID" value="SKB05213.1"/>
    <property type="molecule type" value="Genomic_DNA"/>
</dbReference>
<evidence type="ECO:0000256" key="1">
    <source>
        <dbReference type="SAM" id="Phobius"/>
    </source>
</evidence>
<keyword evidence="3" id="KW-1185">Reference proteome</keyword>
<keyword evidence="1" id="KW-1133">Transmembrane helix</keyword>
<proteinExistence type="predicted"/>
<dbReference type="RefSeq" id="WP_078815360.1">
    <property type="nucleotide sequence ID" value="NZ_FUYE01000018.1"/>
</dbReference>
<dbReference type="Proteomes" id="UP000190774">
    <property type="component" value="Unassembled WGS sequence"/>
</dbReference>
<dbReference type="PROSITE" id="PS51257">
    <property type="entry name" value="PROKAR_LIPOPROTEIN"/>
    <property type="match status" value="1"/>
</dbReference>
<feature type="transmembrane region" description="Helical" evidence="1">
    <location>
        <begin position="15"/>
        <end position="33"/>
    </location>
</feature>
<dbReference type="AlphaFoldDB" id="A0A1T4YU74"/>
<reference evidence="3" key="1">
    <citation type="submission" date="2017-02" db="EMBL/GenBank/DDBJ databases">
        <authorList>
            <person name="Varghese N."/>
            <person name="Submissions S."/>
        </authorList>
    </citation>
    <scope>NUCLEOTIDE SEQUENCE [LARGE SCALE GENOMIC DNA]</scope>
    <source>
        <strain evidence="3">ATCC 700200</strain>
    </source>
</reference>
<dbReference type="STRING" id="48467.SAMN02745166_04204"/>
<organism evidence="2 3">
    <name type="scientific">Prosthecobacter debontii</name>
    <dbReference type="NCBI Taxonomy" id="48467"/>
    <lineage>
        <taxon>Bacteria</taxon>
        <taxon>Pseudomonadati</taxon>
        <taxon>Verrucomicrobiota</taxon>
        <taxon>Verrucomicrobiia</taxon>
        <taxon>Verrucomicrobiales</taxon>
        <taxon>Verrucomicrobiaceae</taxon>
        <taxon>Prosthecobacter</taxon>
    </lineage>
</organism>
<keyword evidence="1" id="KW-0472">Membrane</keyword>
<gene>
    <name evidence="2" type="ORF">SAMN02745166_04204</name>
</gene>
<protein>
    <submittedName>
        <fullName evidence="2">Uncharacterized protein</fullName>
    </submittedName>
</protein>
<name>A0A1T4YU74_9BACT</name>
<evidence type="ECO:0000313" key="3">
    <source>
        <dbReference type="Proteomes" id="UP000190774"/>
    </source>
</evidence>
<evidence type="ECO:0000313" key="2">
    <source>
        <dbReference type="EMBL" id="SKB05213.1"/>
    </source>
</evidence>
<dbReference type="OrthoDB" id="190478at2"/>
<sequence length="218" mass="24753">MKGVTDMFIAKDKMAIFWFLVTCGCILGTGWYLQKLAVEGRGRMLYVPLERHDLYLDRDMKPQDLNEVVDYHTRLIVETLLNRGPRGPVSPDRIGMLFYGNAFDQITADIQEKNYDFRTRQIHQMVELGPVNVVHNPDGSAVTSTSGQVIRVSVDPVLKESVIQTYAVDVTLQLRRNPNLRDNKRFVFVCQDVSYAMRETSSSLPADAQQPANSAQKQ</sequence>
<keyword evidence="1" id="KW-0812">Transmembrane</keyword>
<accession>A0A1T4YU74</accession>